<dbReference type="NCBIfam" id="TIGR02614">
    <property type="entry name" value="ftsW"/>
    <property type="match status" value="1"/>
</dbReference>
<keyword evidence="13" id="KW-0961">Cell wall biogenesis/degradation</keyword>
<dbReference type="EC" id="2.4.99.28" evidence="19"/>
<keyword evidence="9" id="KW-0573">Peptidoglycan synthesis</keyword>
<evidence type="ECO:0000256" key="6">
    <source>
        <dbReference type="ARBA" id="ARBA00022679"/>
    </source>
</evidence>
<feature type="transmembrane region" description="Helical" evidence="22">
    <location>
        <begin position="341"/>
        <end position="362"/>
    </location>
</feature>
<dbReference type="GO" id="GO:0008360">
    <property type="term" value="P:regulation of cell shape"/>
    <property type="evidence" value="ECO:0007669"/>
    <property type="project" value="UniProtKB-KW"/>
</dbReference>
<evidence type="ECO:0000256" key="4">
    <source>
        <dbReference type="ARBA" id="ARBA00022618"/>
    </source>
</evidence>
<evidence type="ECO:0000256" key="16">
    <source>
        <dbReference type="ARBA" id="ARBA00038053"/>
    </source>
</evidence>
<proteinExistence type="inferred from homology"/>
<keyword evidence="24" id="KW-1185">Reference proteome</keyword>
<evidence type="ECO:0000256" key="17">
    <source>
        <dbReference type="ARBA" id="ARBA00041185"/>
    </source>
</evidence>
<keyword evidence="11 22" id="KW-0472">Membrane</keyword>
<organism evidence="23 24">
    <name type="scientific">Roseiflexus castenholzii (strain DSM 13941 / HLO8)</name>
    <dbReference type="NCBI Taxonomy" id="383372"/>
    <lineage>
        <taxon>Bacteria</taxon>
        <taxon>Bacillati</taxon>
        <taxon>Chloroflexota</taxon>
        <taxon>Chloroflexia</taxon>
        <taxon>Chloroflexales</taxon>
        <taxon>Roseiflexineae</taxon>
        <taxon>Roseiflexaceae</taxon>
        <taxon>Roseiflexus</taxon>
    </lineage>
</organism>
<feature type="transmembrane region" description="Helical" evidence="22">
    <location>
        <begin position="12"/>
        <end position="34"/>
    </location>
</feature>
<keyword evidence="4 23" id="KW-0132">Cell division</keyword>
<evidence type="ECO:0000256" key="1">
    <source>
        <dbReference type="ARBA" id="ARBA00004651"/>
    </source>
</evidence>
<evidence type="ECO:0000256" key="9">
    <source>
        <dbReference type="ARBA" id="ARBA00022984"/>
    </source>
</evidence>
<dbReference type="STRING" id="383372.Rcas_1096"/>
<gene>
    <name evidence="23" type="ordered locus">Rcas_1096</name>
</gene>
<feature type="transmembrane region" description="Helical" evidence="22">
    <location>
        <begin position="141"/>
        <end position="161"/>
    </location>
</feature>
<feature type="transmembrane region" description="Helical" evidence="22">
    <location>
        <begin position="266"/>
        <end position="292"/>
    </location>
</feature>
<dbReference type="HOGENOM" id="CLU_029243_0_1_0"/>
<keyword evidence="7 22" id="KW-0812">Transmembrane</keyword>
<dbReference type="Proteomes" id="UP000000263">
    <property type="component" value="Chromosome"/>
</dbReference>
<evidence type="ECO:0000256" key="5">
    <source>
        <dbReference type="ARBA" id="ARBA00022676"/>
    </source>
</evidence>
<dbReference type="EMBL" id="CP000804">
    <property type="protein sequence ID" value="ABU57195.1"/>
    <property type="molecule type" value="Genomic_DNA"/>
</dbReference>
<keyword evidence="5" id="KW-0328">Glycosyltransferase</keyword>
<protein>
    <recommendedName>
        <fullName evidence="17">Probable peptidoglycan glycosyltransferase FtsW</fullName>
        <ecNumber evidence="19">2.4.99.28</ecNumber>
    </recommendedName>
    <alternativeName>
        <fullName evidence="18">Cell division protein FtsW</fullName>
    </alternativeName>
    <alternativeName>
        <fullName evidence="15">Cell wall polymerase</fullName>
    </alternativeName>
    <alternativeName>
        <fullName evidence="14">Peptidoglycan polymerase</fullName>
    </alternativeName>
</protein>
<dbReference type="RefSeq" id="WP_012119625.1">
    <property type="nucleotide sequence ID" value="NC_009767.1"/>
</dbReference>
<evidence type="ECO:0000256" key="14">
    <source>
        <dbReference type="ARBA" id="ARBA00032370"/>
    </source>
</evidence>
<reference evidence="23 24" key="1">
    <citation type="submission" date="2007-08" db="EMBL/GenBank/DDBJ databases">
        <title>Complete sequence of Roseiflexus castenholzii DSM 13941.</title>
        <authorList>
            <consortium name="US DOE Joint Genome Institute"/>
            <person name="Copeland A."/>
            <person name="Lucas S."/>
            <person name="Lapidus A."/>
            <person name="Barry K."/>
            <person name="Glavina del Rio T."/>
            <person name="Dalin E."/>
            <person name="Tice H."/>
            <person name="Pitluck S."/>
            <person name="Thompson L.S."/>
            <person name="Brettin T."/>
            <person name="Bruce D."/>
            <person name="Detter J.C."/>
            <person name="Han C."/>
            <person name="Tapia R."/>
            <person name="Schmutz J."/>
            <person name="Larimer F."/>
            <person name="Land M."/>
            <person name="Hauser L."/>
            <person name="Kyrpides N."/>
            <person name="Mikhailova N."/>
            <person name="Bryant D.A."/>
            <person name="Hanada S."/>
            <person name="Tsukatani Y."/>
            <person name="Richardson P."/>
        </authorList>
    </citation>
    <scope>NUCLEOTIDE SEQUENCE [LARGE SCALE GENOMIC DNA]</scope>
    <source>
        <strain evidence="24">DSM 13941 / HLO8</strain>
    </source>
</reference>
<name>A7NI95_ROSCS</name>
<accession>A7NI95</accession>
<dbReference type="KEGG" id="rca:Rcas_1096"/>
<evidence type="ECO:0000256" key="21">
    <source>
        <dbReference type="ARBA" id="ARBA00049966"/>
    </source>
</evidence>
<comment type="subcellular location">
    <subcellularLocation>
        <location evidence="1">Cell membrane</location>
        <topology evidence="1">Multi-pass membrane protein</topology>
    </subcellularLocation>
</comment>
<evidence type="ECO:0000313" key="24">
    <source>
        <dbReference type="Proteomes" id="UP000000263"/>
    </source>
</evidence>
<evidence type="ECO:0000256" key="2">
    <source>
        <dbReference type="ARBA" id="ARBA00004752"/>
    </source>
</evidence>
<keyword evidence="12" id="KW-0131">Cell cycle</keyword>
<keyword evidence="6" id="KW-0808">Transferase</keyword>
<evidence type="ECO:0000256" key="15">
    <source>
        <dbReference type="ARBA" id="ARBA00033270"/>
    </source>
</evidence>
<dbReference type="PANTHER" id="PTHR30474:SF2">
    <property type="entry name" value="PEPTIDOGLYCAN GLYCOSYLTRANSFERASE FTSW-RELATED"/>
    <property type="match status" value="1"/>
</dbReference>
<comment type="function">
    <text evidence="21">Peptidoglycan polymerase that is essential for cell division.</text>
</comment>
<dbReference type="GO" id="GO:0051301">
    <property type="term" value="P:cell division"/>
    <property type="evidence" value="ECO:0007669"/>
    <property type="project" value="UniProtKB-KW"/>
</dbReference>
<dbReference type="GO" id="GO:0071555">
    <property type="term" value="P:cell wall organization"/>
    <property type="evidence" value="ECO:0007669"/>
    <property type="project" value="UniProtKB-KW"/>
</dbReference>
<feature type="transmembrane region" description="Helical" evidence="22">
    <location>
        <begin position="304"/>
        <end position="329"/>
    </location>
</feature>
<dbReference type="PANTHER" id="PTHR30474">
    <property type="entry name" value="CELL CYCLE PROTEIN"/>
    <property type="match status" value="1"/>
</dbReference>
<evidence type="ECO:0000256" key="13">
    <source>
        <dbReference type="ARBA" id="ARBA00023316"/>
    </source>
</evidence>
<dbReference type="GO" id="GO:0009252">
    <property type="term" value="P:peptidoglycan biosynthetic process"/>
    <property type="evidence" value="ECO:0007669"/>
    <property type="project" value="UniProtKB-KW"/>
</dbReference>
<keyword evidence="8" id="KW-0133">Cell shape</keyword>
<dbReference type="OrthoDB" id="9768187at2"/>
<dbReference type="GO" id="GO:0008955">
    <property type="term" value="F:peptidoglycan glycosyltransferase activity"/>
    <property type="evidence" value="ECO:0007669"/>
    <property type="project" value="UniProtKB-EC"/>
</dbReference>
<dbReference type="InterPro" id="IPR013437">
    <property type="entry name" value="FtsW"/>
</dbReference>
<feature type="transmembrane region" description="Helical" evidence="22">
    <location>
        <begin position="46"/>
        <end position="64"/>
    </location>
</feature>
<dbReference type="AlphaFoldDB" id="A7NI95"/>
<evidence type="ECO:0000256" key="12">
    <source>
        <dbReference type="ARBA" id="ARBA00023306"/>
    </source>
</evidence>
<comment type="catalytic activity">
    <reaction evidence="20">
        <text>[GlcNAc-(1-&gt;4)-Mur2Ac(oyl-L-Ala-gamma-D-Glu-L-Lys-D-Ala-D-Ala)](n)-di-trans,octa-cis-undecaprenyl diphosphate + beta-D-GlcNAc-(1-&gt;4)-Mur2Ac(oyl-L-Ala-gamma-D-Glu-L-Lys-D-Ala-D-Ala)-di-trans,octa-cis-undecaprenyl diphosphate = [GlcNAc-(1-&gt;4)-Mur2Ac(oyl-L-Ala-gamma-D-Glu-L-Lys-D-Ala-D-Ala)](n+1)-di-trans,octa-cis-undecaprenyl diphosphate + di-trans,octa-cis-undecaprenyl diphosphate + H(+)</text>
        <dbReference type="Rhea" id="RHEA:23708"/>
        <dbReference type="Rhea" id="RHEA-COMP:9602"/>
        <dbReference type="Rhea" id="RHEA-COMP:9603"/>
        <dbReference type="ChEBI" id="CHEBI:15378"/>
        <dbReference type="ChEBI" id="CHEBI:58405"/>
        <dbReference type="ChEBI" id="CHEBI:60033"/>
        <dbReference type="ChEBI" id="CHEBI:78435"/>
        <dbReference type="EC" id="2.4.99.28"/>
    </reaction>
</comment>
<evidence type="ECO:0000256" key="8">
    <source>
        <dbReference type="ARBA" id="ARBA00022960"/>
    </source>
</evidence>
<dbReference type="InterPro" id="IPR001182">
    <property type="entry name" value="FtsW/RodA"/>
</dbReference>
<comment type="similarity">
    <text evidence="16">Belongs to the SEDS family. FtsW subfamily.</text>
</comment>
<feature type="transmembrane region" description="Helical" evidence="22">
    <location>
        <begin position="76"/>
        <end position="97"/>
    </location>
</feature>
<dbReference type="GO" id="GO:0005886">
    <property type="term" value="C:plasma membrane"/>
    <property type="evidence" value="ECO:0007669"/>
    <property type="project" value="UniProtKB-SubCell"/>
</dbReference>
<feature type="transmembrane region" description="Helical" evidence="22">
    <location>
        <begin position="167"/>
        <end position="183"/>
    </location>
</feature>
<evidence type="ECO:0000256" key="10">
    <source>
        <dbReference type="ARBA" id="ARBA00022989"/>
    </source>
</evidence>
<feature type="transmembrane region" description="Helical" evidence="22">
    <location>
        <begin position="190"/>
        <end position="210"/>
    </location>
</feature>
<evidence type="ECO:0000313" key="23">
    <source>
        <dbReference type="EMBL" id="ABU57195.1"/>
    </source>
</evidence>
<evidence type="ECO:0000256" key="20">
    <source>
        <dbReference type="ARBA" id="ARBA00049902"/>
    </source>
</evidence>
<evidence type="ECO:0000256" key="22">
    <source>
        <dbReference type="SAM" id="Phobius"/>
    </source>
</evidence>
<dbReference type="GO" id="GO:0032153">
    <property type="term" value="C:cell division site"/>
    <property type="evidence" value="ECO:0007669"/>
    <property type="project" value="TreeGrafter"/>
</dbReference>
<sequence>MTETRQRKPDYLLLAAVGTLVLLGLVMVYSASFMRAYADTGDQLYYTWRQMNAAVIGAVALLAAHRIDYRVWRRFSVHLMAGTLFLLALTLILPASMTEANGARSWIRIGAFSVQPSEIAKLTMVIYFADWLSRRGEKLTNVTYGLAPFALMLGVVCGLVMLGRDLGTTIVLVVIAGMVYFAAGANLLHIIGAAIVAGSAFWGLINIAAYRQERIAAWIDPFAHYQGAGYQPVHALYALGSGGLFGVGIGQARQKFFWLPEAHTDAIFAIIGEEFGLIGTLFVVTCFLVIAYRGMRIAGRSSDPFAALLATGITCWLVFQALINIAVVTTLLPFTGLTLPFISYGGTSLAACMAAAGILLNISRHTGATSPGVSYETVTRSGRSESFARLAGWWRNRGPRLSGVGRRRGAQRAWGAIRRR</sequence>
<evidence type="ECO:0000256" key="11">
    <source>
        <dbReference type="ARBA" id="ARBA00023136"/>
    </source>
</evidence>
<keyword evidence="10 22" id="KW-1133">Transmembrane helix</keyword>
<comment type="pathway">
    <text evidence="2">Cell wall biogenesis; peptidoglycan biosynthesis.</text>
</comment>
<dbReference type="Pfam" id="PF01098">
    <property type="entry name" value="FTSW_RODA_SPOVE"/>
    <property type="match status" value="1"/>
</dbReference>
<dbReference type="GO" id="GO:0015648">
    <property type="term" value="F:lipid-linked peptidoglycan transporter activity"/>
    <property type="evidence" value="ECO:0007669"/>
    <property type="project" value="TreeGrafter"/>
</dbReference>
<keyword evidence="3" id="KW-1003">Cell membrane</keyword>
<evidence type="ECO:0000256" key="19">
    <source>
        <dbReference type="ARBA" id="ARBA00044770"/>
    </source>
</evidence>
<dbReference type="eggNOG" id="COG0772">
    <property type="taxonomic scope" value="Bacteria"/>
</dbReference>
<evidence type="ECO:0000256" key="3">
    <source>
        <dbReference type="ARBA" id="ARBA00022475"/>
    </source>
</evidence>
<evidence type="ECO:0000256" key="18">
    <source>
        <dbReference type="ARBA" id="ARBA00041418"/>
    </source>
</evidence>
<evidence type="ECO:0000256" key="7">
    <source>
        <dbReference type="ARBA" id="ARBA00022692"/>
    </source>
</evidence>